<reference evidence="4" key="2">
    <citation type="submission" date="2025-09" db="UniProtKB">
        <authorList>
            <consortium name="Ensembl"/>
        </authorList>
    </citation>
    <scope>IDENTIFICATION</scope>
</reference>
<feature type="compositionally biased region" description="Basic and acidic residues" evidence="3">
    <location>
        <begin position="68"/>
        <end position="78"/>
    </location>
</feature>
<dbReference type="PANTHER" id="PTHR15919">
    <property type="entry name" value="DAPPER-RELATED"/>
    <property type="match status" value="1"/>
</dbReference>
<feature type="region of interest" description="Disordered" evidence="3">
    <location>
        <begin position="49"/>
        <end position="78"/>
    </location>
</feature>
<evidence type="ECO:0000256" key="2">
    <source>
        <dbReference type="ARBA" id="ARBA00023054"/>
    </source>
</evidence>
<protein>
    <submittedName>
        <fullName evidence="4">Uncharacterized protein</fullName>
    </submittedName>
</protein>
<dbReference type="GO" id="GO:1900108">
    <property type="term" value="P:negative regulation of nodal signaling pathway"/>
    <property type="evidence" value="ECO:0007669"/>
    <property type="project" value="TreeGrafter"/>
</dbReference>
<dbReference type="AlphaFoldDB" id="A0A3Q3FK71"/>
<organism evidence="4 5">
    <name type="scientific">Labrus bergylta</name>
    <name type="common">ballan wrasse</name>
    <dbReference type="NCBI Taxonomy" id="56723"/>
    <lineage>
        <taxon>Eukaryota</taxon>
        <taxon>Metazoa</taxon>
        <taxon>Chordata</taxon>
        <taxon>Craniata</taxon>
        <taxon>Vertebrata</taxon>
        <taxon>Euteleostomi</taxon>
        <taxon>Actinopterygii</taxon>
        <taxon>Neopterygii</taxon>
        <taxon>Teleostei</taxon>
        <taxon>Neoteleostei</taxon>
        <taxon>Acanthomorphata</taxon>
        <taxon>Eupercaria</taxon>
        <taxon>Labriformes</taxon>
        <taxon>Labridae</taxon>
        <taxon>Labrus</taxon>
    </lineage>
</organism>
<keyword evidence="2" id="KW-0175">Coiled coil</keyword>
<proteinExistence type="inferred from homology"/>
<dbReference type="Pfam" id="PF15268">
    <property type="entry name" value="Dapper"/>
    <property type="match status" value="1"/>
</dbReference>
<name>A0A3Q3FK71_9LABR</name>
<dbReference type="GO" id="GO:0005737">
    <property type="term" value="C:cytoplasm"/>
    <property type="evidence" value="ECO:0007669"/>
    <property type="project" value="TreeGrafter"/>
</dbReference>
<sequence length="135" mass="15411">SRGRHYPGYVTLAGAGAESCRLRERLRAALAGLTELKLLKDRQRELVNQALRDRDEPGPAVCEEPEEPERTGRTETEERLEATLTALKQQLVRREKKLKTIKICKSRKSKENTLSTIPLGHPHPISFIFNVFKCY</sequence>
<keyword evidence="5" id="KW-1185">Reference proteome</keyword>
<comment type="similarity">
    <text evidence="1">Belongs to the dapper family.</text>
</comment>
<evidence type="ECO:0000313" key="4">
    <source>
        <dbReference type="Ensembl" id="ENSLBEP00000020796.1"/>
    </source>
</evidence>
<evidence type="ECO:0000313" key="5">
    <source>
        <dbReference type="Proteomes" id="UP000261660"/>
    </source>
</evidence>
<dbReference type="InterPro" id="IPR024843">
    <property type="entry name" value="Dapper"/>
</dbReference>
<dbReference type="Proteomes" id="UP000261660">
    <property type="component" value="Unplaced"/>
</dbReference>
<evidence type="ECO:0000256" key="1">
    <source>
        <dbReference type="ARBA" id="ARBA00010807"/>
    </source>
</evidence>
<dbReference type="InParanoid" id="A0A3Q3FK71"/>
<evidence type="ECO:0000256" key="3">
    <source>
        <dbReference type="SAM" id="MobiDB-lite"/>
    </source>
</evidence>
<accession>A0A3Q3FK71</accession>
<dbReference type="STRING" id="56723.ENSLBEP00000020796"/>
<dbReference type="PANTHER" id="PTHR15919:SF13">
    <property type="entry name" value="DAPPER HOMOLOG 2"/>
    <property type="match status" value="1"/>
</dbReference>
<reference evidence="4" key="1">
    <citation type="submission" date="2025-08" db="UniProtKB">
        <authorList>
            <consortium name="Ensembl"/>
        </authorList>
    </citation>
    <scope>IDENTIFICATION</scope>
</reference>
<dbReference type="Ensembl" id="ENSLBET00000021924.1">
    <property type="protein sequence ID" value="ENSLBEP00000020796.1"/>
    <property type="gene ID" value="ENSLBEG00000016000.1"/>
</dbReference>